<feature type="region of interest" description="Disordered" evidence="12">
    <location>
        <begin position="326"/>
        <end position="374"/>
    </location>
</feature>
<dbReference type="InterPro" id="IPR020584">
    <property type="entry name" value="DNA_recomb/repair_RecA_CS"/>
</dbReference>
<evidence type="ECO:0000256" key="2">
    <source>
        <dbReference type="ARBA" id="ARBA00015553"/>
    </source>
</evidence>
<dbReference type="PROSITE" id="PS50163">
    <property type="entry name" value="RECA_3"/>
    <property type="match status" value="1"/>
</dbReference>
<dbReference type="Pfam" id="PF21096">
    <property type="entry name" value="RecA_C"/>
    <property type="match status" value="1"/>
</dbReference>
<reference evidence="16" key="1">
    <citation type="journal article" date="2019" name="Int. J. Syst. Evol. Microbiol.">
        <title>The Global Catalogue of Microorganisms (GCM) 10K type strain sequencing project: providing services to taxonomists for standard genome sequencing and annotation.</title>
        <authorList>
            <consortium name="The Broad Institute Genomics Platform"/>
            <consortium name="The Broad Institute Genome Sequencing Center for Infectious Disease"/>
            <person name="Wu L."/>
            <person name="Ma J."/>
        </authorList>
    </citation>
    <scope>NUCLEOTIDE SEQUENCE [LARGE SCALE GENOMIC DNA]</scope>
    <source>
        <strain evidence="16">JCM 9377</strain>
    </source>
</reference>
<dbReference type="Gene3D" id="3.40.50.300">
    <property type="entry name" value="P-loop containing nucleotide triphosphate hydrolases"/>
    <property type="match status" value="1"/>
</dbReference>
<evidence type="ECO:0000313" key="15">
    <source>
        <dbReference type="EMBL" id="GAA3234647.1"/>
    </source>
</evidence>
<comment type="function">
    <text evidence="9">Can catalyze the hydrolysis of ATP in the presence of single-stranded DNA, the ATP-dependent uptake of single-stranded DNA by duplex DNA, and the ATP-dependent hybridization of homologous single-stranded DNAs. It interacts with LexA causing its activation and leading to its autocatalytic cleavage.</text>
</comment>
<evidence type="ECO:0000256" key="11">
    <source>
        <dbReference type="RuleBase" id="RU004527"/>
    </source>
</evidence>
<dbReference type="Proteomes" id="UP001501237">
    <property type="component" value="Unassembled WGS sequence"/>
</dbReference>
<evidence type="ECO:0000259" key="13">
    <source>
        <dbReference type="PROSITE" id="PS50162"/>
    </source>
</evidence>
<dbReference type="InterPro" id="IPR049428">
    <property type="entry name" value="RecA-like_N"/>
</dbReference>
<evidence type="ECO:0000256" key="9">
    <source>
        <dbReference type="HAMAP-Rule" id="MF_00268"/>
    </source>
</evidence>
<keyword evidence="5 9" id="KW-0238">DNA-binding</keyword>
<dbReference type="HAMAP" id="MF_00268">
    <property type="entry name" value="RecA"/>
    <property type="match status" value="1"/>
</dbReference>
<evidence type="ECO:0000256" key="6">
    <source>
        <dbReference type="ARBA" id="ARBA00023172"/>
    </source>
</evidence>
<dbReference type="InterPro" id="IPR013765">
    <property type="entry name" value="DNA_recomb/repair_RecA"/>
</dbReference>
<evidence type="ECO:0000256" key="3">
    <source>
        <dbReference type="ARBA" id="ARBA00022741"/>
    </source>
</evidence>
<keyword evidence="9" id="KW-0963">Cytoplasm</keyword>
<gene>
    <name evidence="9 15" type="primary">recA</name>
    <name evidence="15" type="ORF">GCM10010468_67920</name>
</gene>
<protein>
    <recommendedName>
        <fullName evidence="2 9">Protein RecA</fullName>
    </recommendedName>
    <alternativeName>
        <fullName evidence="8 9">Recombinase A</fullName>
    </alternativeName>
</protein>
<dbReference type="SUPFAM" id="SSF52540">
    <property type="entry name" value="P-loop containing nucleoside triphosphate hydrolases"/>
    <property type="match status" value="1"/>
</dbReference>
<keyword evidence="9 10" id="KW-0234">DNA repair</keyword>
<evidence type="ECO:0000256" key="1">
    <source>
        <dbReference type="ARBA" id="ARBA00009391"/>
    </source>
</evidence>
<dbReference type="SUPFAM" id="SSF54752">
    <property type="entry name" value="RecA protein, C-terminal domain"/>
    <property type="match status" value="1"/>
</dbReference>
<dbReference type="PRINTS" id="PR00142">
    <property type="entry name" value="RECA"/>
</dbReference>
<dbReference type="CDD" id="cd00983">
    <property type="entry name" value="RecA"/>
    <property type="match status" value="1"/>
</dbReference>
<dbReference type="InterPro" id="IPR027417">
    <property type="entry name" value="P-loop_NTPase"/>
</dbReference>
<organism evidence="15 16">
    <name type="scientific">Actinocorallia longicatena</name>
    <dbReference type="NCBI Taxonomy" id="111803"/>
    <lineage>
        <taxon>Bacteria</taxon>
        <taxon>Bacillati</taxon>
        <taxon>Actinomycetota</taxon>
        <taxon>Actinomycetes</taxon>
        <taxon>Streptosporangiales</taxon>
        <taxon>Thermomonosporaceae</taxon>
        <taxon>Actinocorallia</taxon>
    </lineage>
</organism>
<dbReference type="InterPro" id="IPR020587">
    <property type="entry name" value="RecA_monomer-monomer_interface"/>
</dbReference>
<evidence type="ECO:0000313" key="16">
    <source>
        <dbReference type="Proteomes" id="UP001501237"/>
    </source>
</evidence>
<comment type="similarity">
    <text evidence="1 9 11">Belongs to the RecA family.</text>
</comment>
<dbReference type="InterPro" id="IPR023400">
    <property type="entry name" value="RecA_C_sf"/>
</dbReference>
<comment type="subcellular location">
    <subcellularLocation>
        <location evidence="9">Cytoplasm</location>
    </subcellularLocation>
</comment>
<dbReference type="InterPro" id="IPR003593">
    <property type="entry name" value="AAA+_ATPase"/>
</dbReference>
<name>A0ABP6QJR3_9ACTN</name>
<dbReference type="EMBL" id="BAAAUV010000027">
    <property type="protein sequence ID" value="GAA3234647.1"/>
    <property type="molecule type" value="Genomic_DNA"/>
</dbReference>
<keyword evidence="7 9" id="KW-0742">SOS response</keyword>
<keyword evidence="3 9" id="KW-0547">Nucleotide-binding</keyword>
<sequence length="374" mass="39632">MAAGNDRDKALETALAQIERQFGKGSIMRLGDEVRAPMEVIPTGAIALDIALGIGGLPRGRVVEVYGPESSGKTTVALHAVANMQKLGGIAAFVDAEHALDPEYAEKLGVDTNSLLVSQPDTGEQALEIVDMLIRSGAVDLVVVDSVAALVPRAEIEGDMGDSHVGLQARLMSQALRKLTGAINQTKTTVIFINQLREKVGVMFGSPETTTGGRALKFYASVRLDVRRIETLKDGTEPVGNRVRIKVVKNKVAPPFKVADFDLLYGIGISREGGLIDLGVEHGFVRKSGAWYTYEGDQLGQGKENARKYLKEHPETTDEIEKKIKEKLGIGPRVDAPAGDAAPAAAAAAPAAEASVPAPATRRTRTASAPKPGD</sequence>
<dbReference type="Pfam" id="PF00154">
    <property type="entry name" value="RecA_N"/>
    <property type="match status" value="1"/>
</dbReference>
<dbReference type="PROSITE" id="PS00321">
    <property type="entry name" value="RECA_1"/>
    <property type="match status" value="1"/>
</dbReference>
<evidence type="ECO:0000256" key="7">
    <source>
        <dbReference type="ARBA" id="ARBA00023236"/>
    </source>
</evidence>
<dbReference type="PANTHER" id="PTHR45900">
    <property type="entry name" value="RECA"/>
    <property type="match status" value="1"/>
</dbReference>
<feature type="domain" description="RecA family profile 1" evidence="13">
    <location>
        <begin position="37"/>
        <end position="196"/>
    </location>
</feature>
<evidence type="ECO:0000256" key="8">
    <source>
        <dbReference type="ARBA" id="ARBA00033319"/>
    </source>
</evidence>
<comment type="caution">
    <text evidence="15">The sequence shown here is derived from an EMBL/GenBank/DDBJ whole genome shotgun (WGS) entry which is preliminary data.</text>
</comment>
<keyword evidence="9 11" id="KW-0227">DNA damage</keyword>
<feature type="binding site" evidence="9">
    <location>
        <begin position="67"/>
        <end position="74"/>
    </location>
    <ligand>
        <name>ATP</name>
        <dbReference type="ChEBI" id="CHEBI:30616"/>
    </ligand>
</feature>
<evidence type="ECO:0000256" key="4">
    <source>
        <dbReference type="ARBA" id="ARBA00022840"/>
    </source>
</evidence>
<feature type="compositionally biased region" description="Low complexity" evidence="12">
    <location>
        <begin position="336"/>
        <end position="374"/>
    </location>
</feature>
<evidence type="ECO:0000259" key="14">
    <source>
        <dbReference type="PROSITE" id="PS50163"/>
    </source>
</evidence>
<dbReference type="PANTHER" id="PTHR45900:SF1">
    <property type="entry name" value="MITOCHONDRIAL DNA REPAIR PROTEIN RECA HOMOLOG-RELATED"/>
    <property type="match status" value="1"/>
</dbReference>
<dbReference type="PROSITE" id="PS50162">
    <property type="entry name" value="RECA_2"/>
    <property type="match status" value="1"/>
</dbReference>
<keyword evidence="6 9" id="KW-0233">DNA recombination</keyword>
<feature type="domain" description="RecA family profile 2" evidence="14">
    <location>
        <begin position="201"/>
        <end position="274"/>
    </location>
</feature>
<dbReference type="InterPro" id="IPR020588">
    <property type="entry name" value="RecA_ATP-bd"/>
</dbReference>
<evidence type="ECO:0000256" key="5">
    <source>
        <dbReference type="ARBA" id="ARBA00023125"/>
    </source>
</evidence>
<proteinExistence type="inferred from homology"/>
<keyword evidence="4 9" id="KW-0067">ATP-binding</keyword>
<dbReference type="SMART" id="SM00382">
    <property type="entry name" value="AAA"/>
    <property type="match status" value="1"/>
</dbReference>
<accession>A0ABP6QJR3</accession>
<dbReference type="RefSeq" id="WP_344836635.1">
    <property type="nucleotide sequence ID" value="NZ_BAAAUV010000027.1"/>
</dbReference>
<evidence type="ECO:0000256" key="10">
    <source>
        <dbReference type="RuleBase" id="RU000526"/>
    </source>
</evidence>
<dbReference type="InterPro" id="IPR049261">
    <property type="entry name" value="RecA-like_C"/>
</dbReference>
<evidence type="ECO:0000256" key="12">
    <source>
        <dbReference type="SAM" id="MobiDB-lite"/>
    </source>
</evidence>
<dbReference type="NCBIfam" id="TIGR02012">
    <property type="entry name" value="tigrfam_recA"/>
    <property type="match status" value="1"/>
</dbReference>
<keyword evidence="16" id="KW-1185">Reference proteome</keyword>